<feature type="region of interest" description="Disordered" evidence="1">
    <location>
        <begin position="146"/>
        <end position="202"/>
    </location>
</feature>
<keyword evidence="4" id="KW-1185">Reference proteome</keyword>
<dbReference type="AlphaFoldDB" id="A0A642V6M6"/>
<keyword evidence="2" id="KW-0812">Transmembrane</keyword>
<proteinExistence type="predicted"/>
<evidence type="ECO:0000256" key="1">
    <source>
        <dbReference type="SAM" id="MobiDB-lite"/>
    </source>
</evidence>
<dbReference type="VEuPathDB" id="FungiDB:TRICI_002482"/>
<gene>
    <name evidence="3" type="ORF">TRICI_002482</name>
</gene>
<keyword evidence="2" id="KW-1133">Transmembrane helix</keyword>
<dbReference type="EMBL" id="SWFS01000169">
    <property type="protein sequence ID" value="KAA8915369.1"/>
    <property type="molecule type" value="Genomic_DNA"/>
</dbReference>
<accession>A0A642V6M6</accession>
<sequence length="202" mass="22875">MSSLIGVTSVTLLGALSVTSVVGAVVFSPIILSLFIMSCLLWFTILLGVVGYQYRSSDGRRSSMQRRQRRFDRLRNLLPFGHRNRREAATWRAVARSNAQDYLRPEERQQLQERQRLIREQRRDSAFNEVAKGVNQTIQALADVRREQKSLQPNAPAPSLPPREPHSPQKQPVVHLPTEPPESVAKHLPNADDHKEASLVTI</sequence>
<organism evidence="3 4">
    <name type="scientific">Trichomonascus ciferrii</name>
    <dbReference type="NCBI Taxonomy" id="44093"/>
    <lineage>
        <taxon>Eukaryota</taxon>
        <taxon>Fungi</taxon>
        <taxon>Dikarya</taxon>
        <taxon>Ascomycota</taxon>
        <taxon>Saccharomycotina</taxon>
        <taxon>Dipodascomycetes</taxon>
        <taxon>Dipodascales</taxon>
        <taxon>Trichomonascaceae</taxon>
        <taxon>Trichomonascus</taxon>
        <taxon>Trichomonascus ciferrii complex</taxon>
    </lineage>
</organism>
<keyword evidence="2" id="KW-0472">Membrane</keyword>
<reference evidence="3" key="1">
    <citation type="journal article" date="2019" name="G3 (Bethesda)">
        <title>Genome Assemblies of Two Rare Opportunistic Yeast Pathogens: Diutina rugosa (syn. Candida rugosa) and Trichomonascus ciferrii (syn. Candida ciferrii).</title>
        <authorList>
            <person name="Mixao V."/>
            <person name="Saus E."/>
            <person name="Hansen A.P."/>
            <person name="Lass-Florl C."/>
            <person name="Gabaldon T."/>
        </authorList>
    </citation>
    <scope>NUCLEOTIDE SEQUENCE</scope>
    <source>
        <strain evidence="3">CBS 4856</strain>
    </source>
</reference>
<protein>
    <submittedName>
        <fullName evidence="3">Uncharacterized protein</fullName>
    </submittedName>
</protein>
<evidence type="ECO:0000313" key="4">
    <source>
        <dbReference type="Proteomes" id="UP000761534"/>
    </source>
</evidence>
<dbReference type="Proteomes" id="UP000761534">
    <property type="component" value="Unassembled WGS sequence"/>
</dbReference>
<feature type="compositionally biased region" description="Basic and acidic residues" evidence="1">
    <location>
        <begin position="189"/>
        <end position="202"/>
    </location>
</feature>
<feature type="transmembrane region" description="Helical" evidence="2">
    <location>
        <begin position="33"/>
        <end position="54"/>
    </location>
</feature>
<name>A0A642V6M6_9ASCO</name>
<comment type="caution">
    <text evidence="3">The sequence shown here is derived from an EMBL/GenBank/DDBJ whole genome shotgun (WGS) entry which is preliminary data.</text>
</comment>
<evidence type="ECO:0000256" key="2">
    <source>
        <dbReference type="SAM" id="Phobius"/>
    </source>
</evidence>
<evidence type="ECO:0000313" key="3">
    <source>
        <dbReference type="EMBL" id="KAA8915369.1"/>
    </source>
</evidence>